<evidence type="ECO:0000256" key="6">
    <source>
        <dbReference type="SAM" id="Phobius"/>
    </source>
</evidence>
<dbReference type="GO" id="GO:0015250">
    <property type="term" value="F:water channel activity"/>
    <property type="evidence" value="ECO:0007669"/>
    <property type="project" value="TreeGrafter"/>
</dbReference>
<keyword evidence="4 6" id="KW-1133">Transmembrane helix</keyword>
<accession>A0A0F9A5Z3</accession>
<dbReference type="InterPro" id="IPR023271">
    <property type="entry name" value="Aquaporin-like"/>
</dbReference>
<dbReference type="Gene3D" id="1.20.1080.10">
    <property type="entry name" value="Glycerol uptake facilitator protein"/>
    <property type="match status" value="1"/>
</dbReference>
<protein>
    <submittedName>
        <fullName evidence="7">Uncharacterized protein</fullName>
    </submittedName>
</protein>
<sequence>VAQLAGAFVASLLLLAIFGTGNNLGSPVIGPGFSRDTAFAYEIIGSTILFFVYLYIIWKLPQKTFKRWAAIPIGFTYLILASIGAFISSASFNWWRHLGPISISNTFNVNIDWIWYVGPIIGAIIALILFVGFWYIINMKDIEEEEEEEEKKEGAMFKGNYYVPKSNSK</sequence>
<comment type="similarity">
    <text evidence="2">Belongs to the MIP/aquaporin (TC 1.A.8) family.</text>
</comment>
<feature type="non-terminal residue" evidence="7">
    <location>
        <position position="1"/>
    </location>
</feature>
<feature type="transmembrane region" description="Helical" evidence="6">
    <location>
        <begin position="113"/>
        <end position="137"/>
    </location>
</feature>
<evidence type="ECO:0000256" key="5">
    <source>
        <dbReference type="ARBA" id="ARBA00023136"/>
    </source>
</evidence>
<evidence type="ECO:0000256" key="1">
    <source>
        <dbReference type="ARBA" id="ARBA00004141"/>
    </source>
</evidence>
<dbReference type="EMBL" id="LAZR01056537">
    <property type="protein sequence ID" value="KKK73979.1"/>
    <property type="molecule type" value="Genomic_DNA"/>
</dbReference>
<dbReference type="GO" id="GO:0005886">
    <property type="term" value="C:plasma membrane"/>
    <property type="evidence" value="ECO:0007669"/>
    <property type="project" value="TreeGrafter"/>
</dbReference>
<dbReference type="PANTHER" id="PTHR19139">
    <property type="entry name" value="AQUAPORIN TRANSPORTER"/>
    <property type="match status" value="1"/>
</dbReference>
<name>A0A0F9A5Z3_9ZZZZ</name>
<feature type="transmembrane region" description="Helical" evidence="6">
    <location>
        <begin position="70"/>
        <end position="93"/>
    </location>
</feature>
<evidence type="ECO:0000313" key="7">
    <source>
        <dbReference type="EMBL" id="KKK73979.1"/>
    </source>
</evidence>
<dbReference type="InterPro" id="IPR000425">
    <property type="entry name" value="MIP"/>
</dbReference>
<evidence type="ECO:0000256" key="4">
    <source>
        <dbReference type="ARBA" id="ARBA00022989"/>
    </source>
</evidence>
<dbReference type="AlphaFoldDB" id="A0A0F9A5Z3"/>
<reference evidence="7" key="1">
    <citation type="journal article" date="2015" name="Nature">
        <title>Complex archaea that bridge the gap between prokaryotes and eukaryotes.</title>
        <authorList>
            <person name="Spang A."/>
            <person name="Saw J.H."/>
            <person name="Jorgensen S.L."/>
            <person name="Zaremba-Niedzwiedzka K."/>
            <person name="Martijn J."/>
            <person name="Lind A.E."/>
            <person name="van Eijk R."/>
            <person name="Schleper C."/>
            <person name="Guy L."/>
            <person name="Ettema T.J."/>
        </authorList>
    </citation>
    <scope>NUCLEOTIDE SEQUENCE</scope>
</reference>
<comment type="subcellular location">
    <subcellularLocation>
        <location evidence="1">Membrane</location>
        <topology evidence="1">Multi-pass membrane protein</topology>
    </subcellularLocation>
</comment>
<dbReference type="PANTHER" id="PTHR19139:SF199">
    <property type="entry name" value="MIP17260P"/>
    <property type="match status" value="1"/>
</dbReference>
<feature type="transmembrane region" description="Helical" evidence="6">
    <location>
        <begin position="38"/>
        <end position="58"/>
    </location>
</feature>
<gene>
    <name evidence="7" type="ORF">LCGC14_2888360</name>
</gene>
<dbReference type="InterPro" id="IPR034294">
    <property type="entry name" value="Aquaporin_transptr"/>
</dbReference>
<dbReference type="Pfam" id="PF00230">
    <property type="entry name" value="MIP"/>
    <property type="match status" value="1"/>
</dbReference>
<evidence type="ECO:0000256" key="2">
    <source>
        <dbReference type="ARBA" id="ARBA00006175"/>
    </source>
</evidence>
<keyword evidence="3 6" id="KW-0812">Transmembrane</keyword>
<dbReference type="SUPFAM" id="SSF81338">
    <property type="entry name" value="Aquaporin-like"/>
    <property type="match status" value="1"/>
</dbReference>
<comment type="caution">
    <text evidence="7">The sequence shown here is derived from an EMBL/GenBank/DDBJ whole genome shotgun (WGS) entry which is preliminary data.</text>
</comment>
<proteinExistence type="inferred from homology"/>
<keyword evidence="5 6" id="KW-0472">Membrane</keyword>
<evidence type="ECO:0000256" key="3">
    <source>
        <dbReference type="ARBA" id="ARBA00022692"/>
    </source>
</evidence>
<organism evidence="7">
    <name type="scientific">marine sediment metagenome</name>
    <dbReference type="NCBI Taxonomy" id="412755"/>
    <lineage>
        <taxon>unclassified sequences</taxon>
        <taxon>metagenomes</taxon>
        <taxon>ecological metagenomes</taxon>
    </lineage>
</organism>